<dbReference type="Gene3D" id="3.40.190.10">
    <property type="entry name" value="Periplasmic binding protein-like II"/>
    <property type="match status" value="1"/>
</dbReference>
<evidence type="ECO:0000256" key="2">
    <source>
        <dbReference type="SAM" id="SignalP"/>
    </source>
</evidence>
<feature type="chain" id="PRO_5012251950" evidence="2">
    <location>
        <begin position="28"/>
        <end position="325"/>
    </location>
</feature>
<accession>A0A1M6I384</accession>
<dbReference type="Pfam" id="PF03401">
    <property type="entry name" value="TctC"/>
    <property type="match status" value="1"/>
</dbReference>
<keyword evidence="2" id="KW-0732">Signal</keyword>
<dbReference type="CDD" id="cd07012">
    <property type="entry name" value="PBP2_Bug_TTT"/>
    <property type="match status" value="1"/>
</dbReference>
<protein>
    <submittedName>
        <fullName evidence="3">Putative tricarboxylic transport membrane protein</fullName>
    </submittedName>
</protein>
<dbReference type="STRING" id="198092.SAMN02745194_02196"/>
<evidence type="ECO:0000256" key="1">
    <source>
        <dbReference type="ARBA" id="ARBA00006987"/>
    </source>
</evidence>
<dbReference type="SUPFAM" id="SSF53850">
    <property type="entry name" value="Periplasmic binding protein-like II"/>
    <property type="match status" value="1"/>
</dbReference>
<keyword evidence="4" id="KW-1185">Reference proteome</keyword>
<dbReference type="PANTHER" id="PTHR42928">
    <property type="entry name" value="TRICARBOXYLATE-BINDING PROTEIN"/>
    <property type="match status" value="1"/>
</dbReference>
<dbReference type="EMBL" id="FQZF01000011">
    <property type="protein sequence ID" value="SHJ28855.1"/>
    <property type="molecule type" value="Genomic_DNA"/>
</dbReference>
<proteinExistence type="inferred from homology"/>
<sequence>MTRLLAGRRQILAGAAALPFLAGGARAQGSQRYGNLNMFIPAAPGGGWDGLGRAIEQVARQGGLVGSMQFENVGGAGGAVGLPRFVSQRRGRPDALMVAGAVMVGSTITNKSPVGIKDVTPIARLTDETLAIVVPANSEIRDIKGLMDALKANPGAVAVGGGSAGGIDHILLGLMIKSVGRNAREASYVAFAGGGPAQAAILGGQVKAGISGYSEFAEQIKAGRMRVLATSGDKRADPQAPTLKESGIDIVLGNWRGLFAPPGISAEVRANHTRFATELHALPAWKQLLETRGWEDAFMEGGAFEEFLKRDADATAAVLRDIGLA</sequence>
<dbReference type="PIRSF" id="PIRSF017082">
    <property type="entry name" value="YflP"/>
    <property type="match status" value="1"/>
</dbReference>
<dbReference type="OrthoDB" id="9780943at2"/>
<dbReference type="Proteomes" id="UP000184387">
    <property type="component" value="Unassembled WGS sequence"/>
</dbReference>
<gene>
    <name evidence="3" type="ORF">SAMN02745194_02196</name>
</gene>
<dbReference type="InterPro" id="IPR005064">
    <property type="entry name" value="BUG"/>
</dbReference>
<evidence type="ECO:0000313" key="3">
    <source>
        <dbReference type="EMBL" id="SHJ28855.1"/>
    </source>
</evidence>
<dbReference type="Gene3D" id="3.40.190.150">
    <property type="entry name" value="Bordetella uptake gene, domain 1"/>
    <property type="match status" value="1"/>
</dbReference>
<dbReference type="AlphaFoldDB" id="A0A1M6I384"/>
<feature type="signal peptide" evidence="2">
    <location>
        <begin position="1"/>
        <end position="27"/>
    </location>
</feature>
<comment type="similarity">
    <text evidence="1">Belongs to the UPF0065 (bug) family.</text>
</comment>
<reference evidence="3 4" key="1">
    <citation type="submission" date="2016-11" db="EMBL/GenBank/DDBJ databases">
        <authorList>
            <person name="Jaros S."/>
            <person name="Januszkiewicz K."/>
            <person name="Wedrychowicz H."/>
        </authorList>
    </citation>
    <scope>NUCLEOTIDE SEQUENCE [LARGE SCALE GENOMIC DNA]</scope>
    <source>
        <strain evidence="3 4">DSM 14916</strain>
    </source>
</reference>
<dbReference type="RefSeq" id="WP_073134650.1">
    <property type="nucleotide sequence ID" value="NZ_FQZF01000011.1"/>
</dbReference>
<organism evidence="3 4">
    <name type="scientific">Muricoccus roseus</name>
    <dbReference type="NCBI Taxonomy" id="198092"/>
    <lineage>
        <taxon>Bacteria</taxon>
        <taxon>Pseudomonadati</taxon>
        <taxon>Pseudomonadota</taxon>
        <taxon>Alphaproteobacteria</taxon>
        <taxon>Acetobacterales</taxon>
        <taxon>Roseomonadaceae</taxon>
        <taxon>Muricoccus</taxon>
    </lineage>
</organism>
<dbReference type="PANTHER" id="PTHR42928:SF3">
    <property type="entry name" value="UPF0065 PROTEIN YFLP"/>
    <property type="match status" value="1"/>
</dbReference>
<evidence type="ECO:0000313" key="4">
    <source>
        <dbReference type="Proteomes" id="UP000184387"/>
    </source>
</evidence>
<name>A0A1M6I384_9PROT</name>
<dbReference type="InterPro" id="IPR042100">
    <property type="entry name" value="Bug_dom1"/>
</dbReference>